<evidence type="ECO:0000256" key="3">
    <source>
        <dbReference type="ARBA" id="ARBA00023237"/>
    </source>
</evidence>
<keyword evidence="3" id="KW-0998">Cell outer membrane</keyword>
<comment type="caution">
    <text evidence="8">The sequence shown here is derived from an EMBL/GenBank/DDBJ whole genome shotgun (WGS) entry which is preliminary data.</text>
</comment>
<dbReference type="RefSeq" id="WP_253966370.1">
    <property type="nucleotide sequence ID" value="NZ_JAMFTH010000001.1"/>
</dbReference>
<feature type="signal peptide" evidence="5">
    <location>
        <begin position="1"/>
        <end position="37"/>
    </location>
</feature>
<reference evidence="8" key="1">
    <citation type="submission" date="2022-05" db="EMBL/GenBank/DDBJ databases">
        <authorList>
            <person name="Sun H.-N."/>
        </authorList>
    </citation>
    <scope>NUCLEOTIDE SEQUENCE</scope>
    <source>
        <strain evidence="8">HB14</strain>
    </source>
</reference>
<dbReference type="SUPFAM" id="SSF56935">
    <property type="entry name" value="Porins"/>
    <property type="match status" value="1"/>
</dbReference>
<feature type="domain" description="TonB-dependent receptor-like beta-barrel" evidence="6">
    <location>
        <begin position="456"/>
        <end position="983"/>
    </location>
</feature>
<dbReference type="InterPro" id="IPR012910">
    <property type="entry name" value="Plug_dom"/>
</dbReference>
<dbReference type="NCBIfam" id="TIGR01782">
    <property type="entry name" value="TonB-Xanth-Caul"/>
    <property type="match status" value="1"/>
</dbReference>
<evidence type="ECO:0000313" key="9">
    <source>
        <dbReference type="Proteomes" id="UP001139319"/>
    </source>
</evidence>
<comment type="subcellular location">
    <subcellularLocation>
        <location evidence="1 4">Cell outer membrane</location>
    </subcellularLocation>
</comment>
<dbReference type="InterPro" id="IPR036942">
    <property type="entry name" value="Beta-barrel_TonB_sf"/>
</dbReference>
<dbReference type="Gene3D" id="2.40.170.20">
    <property type="entry name" value="TonB-dependent receptor, beta-barrel domain"/>
    <property type="match status" value="1"/>
</dbReference>
<feature type="domain" description="TonB-dependent receptor plug" evidence="7">
    <location>
        <begin position="69"/>
        <end position="171"/>
    </location>
</feature>
<dbReference type="PANTHER" id="PTHR40980:SF3">
    <property type="entry name" value="TONB-DEPENDENT RECEPTOR-LIKE BETA-BARREL DOMAIN-CONTAINING PROTEIN"/>
    <property type="match status" value="1"/>
</dbReference>
<gene>
    <name evidence="8" type="ORF">M6D89_02060</name>
</gene>
<dbReference type="Proteomes" id="UP001139319">
    <property type="component" value="Unassembled WGS sequence"/>
</dbReference>
<keyword evidence="9" id="KW-1185">Reference proteome</keyword>
<dbReference type="PROSITE" id="PS51257">
    <property type="entry name" value="PROKAR_LIPOPROTEIN"/>
    <property type="match status" value="1"/>
</dbReference>
<proteinExistence type="inferred from homology"/>
<keyword evidence="4" id="KW-0798">TonB box</keyword>
<evidence type="ECO:0000256" key="2">
    <source>
        <dbReference type="ARBA" id="ARBA00023136"/>
    </source>
</evidence>
<dbReference type="PANTHER" id="PTHR40980">
    <property type="entry name" value="PLUG DOMAIN-CONTAINING PROTEIN"/>
    <property type="match status" value="1"/>
</dbReference>
<evidence type="ECO:0000313" key="8">
    <source>
        <dbReference type="EMBL" id="MCP8898080.1"/>
    </source>
</evidence>
<dbReference type="Gene3D" id="2.170.130.10">
    <property type="entry name" value="TonB-dependent receptor, plug domain"/>
    <property type="match status" value="1"/>
</dbReference>
<reference evidence="8" key="2">
    <citation type="submission" date="2023-01" db="EMBL/GenBank/DDBJ databases">
        <title>Gilvimarinus xylanilyticus HB14 isolated from Caulerpa lentillifera aquaculture base in Hainan, China.</title>
        <authorList>
            <person name="Zhang Y.-J."/>
        </authorList>
    </citation>
    <scope>NUCLEOTIDE SEQUENCE</scope>
    <source>
        <strain evidence="8">HB14</strain>
    </source>
</reference>
<evidence type="ECO:0000259" key="6">
    <source>
        <dbReference type="Pfam" id="PF00593"/>
    </source>
</evidence>
<dbReference type="Pfam" id="PF07715">
    <property type="entry name" value="Plug"/>
    <property type="match status" value="1"/>
</dbReference>
<dbReference type="AlphaFoldDB" id="A0A9X2KVI4"/>
<evidence type="ECO:0000259" key="7">
    <source>
        <dbReference type="Pfam" id="PF07715"/>
    </source>
</evidence>
<keyword evidence="5" id="KW-0732">Signal</keyword>
<feature type="chain" id="PRO_5040858066" evidence="5">
    <location>
        <begin position="38"/>
        <end position="1017"/>
    </location>
</feature>
<evidence type="ECO:0000256" key="4">
    <source>
        <dbReference type="RuleBase" id="RU003357"/>
    </source>
</evidence>
<dbReference type="InterPro" id="IPR037066">
    <property type="entry name" value="Plug_dom_sf"/>
</dbReference>
<dbReference type="InterPro" id="IPR000531">
    <property type="entry name" value="Beta-barrel_TonB"/>
</dbReference>
<dbReference type="GO" id="GO:0009279">
    <property type="term" value="C:cell outer membrane"/>
    <property type="evidence" value="ECO:0007669"/>
    <property type="project" value="UniProtKB-SubCell"/>
</dbReference>
<dbReference type="Pfam" id="PF00593">
    <property type="entry name" value="TonB_dep_Rec_b-barrel"/>
    <property type="match status" value="1"/>
</dbReference>
<keyword evidence="8" id="KW-0675">Receptor</keyword>
<organism evidence="8 9">
    <name type="scientific">Gilvimarinus xylanilyticus</name>
    <dbReference type="NCBI Taxonomy" id="2944139"/>
    <lineage>
        <taxon>Bacteria</taxon>
        <taxon>Pseudomonadati</taxon>
        <taxon>Pseudomonadota</taxon>
        <taxon>Gammaproteobacteria</taxon>
        <taxon>Cellvibrionales</taxon>
        <taxon>Cellvibrionaceae</taxon>
        <taxon>Gilvimarinus</taxon>
    </lineage>
</organism>
<name>A0A9X2KVI4_9GAMM</name>
<dbReference type="InterPro" id="IPR010104">
    <property type="entry name" value="TonB_rcpt_bac"/>
</dbReference>
<evidence type="ECO:0000256" key="5">
    <source>
        <dbReference type="SAM" id="SignalP"/>
    </source>
</evidence>
<comment type="similarity">
    <text evidence="4">Belongs to the TonB-dependent receptor family.</text>
</comment>
<keyword evidence="2 4" id="KW-0472">Membrane</keyword>
<protein>
    <submittedName>
        <fullName evidence="8">TonB-dependent receptor</fullName>
    </submittedName>
</protein>
<sequence length="1017" mass="112534">MRNNNNLAIKKTKKTGFKQSLLVSAIATASCANLAFAQQEQDSASQSMALEEVIVQGTRATIQTTIDIKRNSTTIVDGMSANDIGDLPALSIGEALENITGASSHRENGGATEISIRGLGPYLSATTFNGRNASNGSGDRSVNFSQFPSELINELAIYKTQDASLIEGGVAGLIALETLRPLDYDKRRLQLDGSIGYQPNQQNLEDSMSGDIGFKGSASYVDQFDFDNGMAVGISLGYEQSDISQPESEMRASSPSGTSLFACINDPSVTDRGYYMPVAGDCEDPLEGPSNSGDYNTEINPETGEAYDAGKDYAFAPSSNSYRQNDTSDEREAFFAALQFQPNDKTDINIDYQQSERIQAEKRHDLNFANQKRTTPGVTPEALVVTDGGAILNWEGESAIESNSELYRRDEDYTGYGLNIAYDITPDLTVSADYSFSETTRIENQMLLRTQSDDYDLNGENVSTYRPMVQWDTDSGIRQYEITGFDITDHNLFSDRWRARIDSDVDRTNTIEAFRADFDWRLDGTITAIKGGFRASELEYLDAGPTVRNEFEVTVGEYQFLSQVKDSCAIEFPESDFMGAERDGALFTMLDDEGNVVKQTNSWATFDTACAVSMLADFEGESTDFPEMPESKANTTDVTETTNAAYLMADFDSSLFSKTVRGNFGVRVVQTEVESIGYRTPYTIATSDDGILSLVPVEGADFERVVGGGDYTEVLPSINVIMDLTDDLMLRGAVYRGLSRPEPADMSYQRGFTVSSEEDITELDELIQNVSGDGNPNLQPLTSWSFDAAIEWYPNQDTLLAFGLYHKNFQGGFETTRTTEEFLIDGQTIPADFDLTETNDDTSALTGIEITATHNFSYLPGFLSGFGVKASYNYADSDFEFEDSNYGDLTVRDDEGNVVYQTEGIVEPGNVPGFSEHVFSGQLYYSVGDFDASLIYKYRSEYFQPYTSNGTRLRFVGDTGVWEAKVSQYVTDNIRLDLKAINLFDEPKRQYHYTRDYLGELNSYGPRIFLGAKVKFF</sequence>
<accession>A0A9X2KVI4</accession>
<dbReference type="EMBL" id="JAMFTH010000001">
    <property type="protein sequence ID" value="MCP8898080.1"/>
    <property type="molecule type" value="Genomic_DNA"/>
</dbReference>
<evidence type="ECO:0000256" key="1">
    <source>
        <dbReference type="ARBA" id="ARBA00004442"/>
    </source>
</evidence>